<feature type="signal peptide" evidence="1">
    <location>
        <begin position="1"/>
        <end position="18"/>
    </location>
</feature>
<dbReference type="GeneID" id="20813403"/>
<dbReference type="RefSeq" id="XP_009836617.1">
    <property type="nucleotide sequence ID" value="XM_009838315.1"/>
</dbReference>
<feature type="non-terminal residue" evidence="2">
    <location>
        <position position="100"/>
    </location>
</feature>
<gene>
    <name evidence="2" type="ORF">H257_11407</name>
</gene>
<feature type="chain" id="PRO_5004840819" description="Chitin-binding type-2 domain-containing protein" evidence="1">
    <location>
        <begin position="19"/>
        <end position="100"/>
    </location>
</feature>
<dbReference type="VEuPathDB" id="FungiDB:H257_11407"/>
<evidence type="ECO:0000256" key="1">
    <source>
        <dbReference type="SAM" id="SignalP"/>
    </source>
</evidence>
<evidence type="ECO:0000313" key="2">
    <source>
        <dbReference type="EMBL" id="ETV73681.1"/>
    </source>
</evidence>
<evidence type="ECO:0008006" key="3">
    <source>
        <dbReference type="Google" id="ProtNLM"/>
    </source>
</evidence>
<sequence length="100" mass="10912">MNGPLMLLLLHIARQTQAKDCRIKPPASFQHVPVCDDATYEIFGWSADFNDICGGVGCASRGFRCPRQGDVAIDGCHSNLNSWSEQNRTCIAPEDAVCSL</sequence>
<reference evidence="2" key="1">
    <citation type="submission" date="2013-12" db="EMBL/GenBank/DDBJ databases">
        <title>The Genome Sequence of Aphanomyces astaci APO3.</title>
        <authorList>
            <consortium name="The Broad Institute Genomics Platform"/>
            <person name="Russ C."/>
            <person name="Tyler B."/>
            <person name="van West P."/>
            <person name="Dieguez-Uribeondo J."/>
            <person name="Young S.K."/>
            <person name="Zeng Q."/>
            <person name="Gargeya S."/>
            <person name="Fitzgerald M."/>
            <person name="Abouelleil A."/>
            <person name="Alvarado L."/>
            <person name="Chapman S.B."/>
            <person name="Gainer-Dewar J."/>
            <person name="Goldberg J."/>
            <person name="Griggs A."/>
            <person name="Gujja S."/>
            <person name="Hansen M."/>
            <person name="Howarth C."/>
            <person name="Imamovic A."/>
            <person name="Ireland A."/>
            <person name="Larimer J."/>
            <person name="McCowan C."/>
            <person name="Murphy C."/>
            <person name="Pearson M."/>
            <person name="Poon T.W."/>
            <person name="Priest M."/>
            <person name="Roberts A."/>
            <person name="Saif S."/>
            <person name="Shea T."/>
            <person name="Sykes S."/>
            <person name="Wortman J."/>
            <person name="Nusbaum C."/>
            <person name="Birren B."/>
        </authorList>
    </citation>
    <scope>NUCLEOTIDE SEQUENCE [LARGE SCALE GENOMIC DNA]</scope>
    <source>
        <strain evidence="2">APO3</strain>
    </source>
</reference>
<dbReference type="AlphaFoldDB" id="W4G329"/>
<dbReference type="EMBL" id="KI913147">
    <property type="protein sequence ID" value="ETV73681.1"/>
    <property type="molecule type" value="Genomic_DNA"/>
</dbReference>
<proteinExistence type="predicted"/>
<name>W4G329_APHAT</name>
<accession>W4G329</accession>
<protein>
    <recommendedName>
        <fullName evidence="3">Chitin-binding type-2 domain-containing protein</fullName>
    </recommendedName>
</protein>
<organism evidence="2">
    <name type="scientific">Aphanomyces astaci</name>
    <name type="common">Crayfish plague agent</name>
    <dbReference type="NCBI Taxonomy" id="112090"/>
    <lineage>
        <taxon>Eukaryota</taxon>
        <taxon>Sar</taxon>
        <taxon>Stramenopiles</taxon>
        <taxon>Oomycota</taxon>
        <taxon>Saprolegniomycetes</taxon>
        <taxon>Saprolegniales</taxon>
        <taxon>Verrucalvaceae</taxon>
        <taxon>Aphanomyces</taxon>
    </lineage>
</organism>
<keyword evidence="1" id="KW-0732">Signal</keyword>